<evidence type="ECO:0000256" key="1">
    <source>
        <dbReference type="SAM" id="Phobius"/>
    </source>
</evidence>
<accession>D4DF03</accession>
<comment type="caution">
    <text evidence="2">The sequence shown here is derived from an EMBL/GenBank/DDBJ whole genome shotgun (WGS) entry which is preliminary data.</text>
</comment>
<keyword evidence="1" id="KW-0472">Membrane</keyword>
<sequence length="160" mass="18592">QQLEKSWLVSCRQRDYSMLVAEEDDRTRPDVTQQPDPRFPFPVRLREWNGPRPVLLFFFCPLVFRKITITVLMPLLKCSPKHLLLTALTRPAASSQDSSKLNEQGVAAKGKLYAKHEERKEQTFFCFCFFFFFFARLLPSFASTVFPDDPFPPRRRGGGV</sequence>
<keyword evidence="1" id="KW-0812">Transmembrane</keyword>
<gene>
    <name evidence="2" type="ORF">TRV_05744</name>
</gene>
<keyword evidence="3" id="KW-1185">Reference proteome</keyword>
<name>D4DF03_TRIVH</name>
<dbReference type="GeneID" id="9583959"/>
<dbReference type="AlphaFoldDB" id="D4DF03"/>
<dbReference type="HOGENOM" id="CLU_1656414_0_0_1"/>
<protein>
    <submittedName>
        <fullName evidence="2">Uncharacterized protein</fullName>
    </submittedName>
</protein>
<dbReference type="RefSeq" id="XP_003020186.1">
    <property type="nucleotide sequence ID" value="XM_003020140.1"/>
</dbReference>
<proteinExistence type="predicted"/>
<dbReference type="KEGG" id="tve:TRV_05744"/>
<feature type="non-terminal residue" evidence="2">
    <location>
        <position position="1"/>
    </location>
</feature>
<evidence type="ECO:0000313" key="2">
    <source>
        <dbReference type="EMBL" id="EFE39568.1"/>
    </source>
</evidence>
<feature type="transmembrane region" description="Helical" evidence="1">
    <location>
        <begin position="124"/>
        <end position="146"/>
    </location>
</feature>
<dbReference type="Proteomes" id="UP000008383">
    <property type="component" value="Unassembled WGS sequence"/>
</dbReference>
<evidence type="ECO:0000313" key="3">
    <source>
        <dbReference type="Proteomes" id="UP000008383"/>
    </source>
</evidence>
<reference evidence="3" key="1">
    <citation type="journal article" date="2011" name="Genome Biol.">
        <title>Comparative and functional genomics provide insights into the pathogenicity of dermatophytic fungi.</title>
        <authorList>
            <person name="Burmester A."/>
            <person name="Shelest E."/>
            <person name="Gloeckner G."/>
            <person name="Heddergott C."/>
            <person name="Schindler S."/>
            <person name="Staib P."/>
            <person name="Heidel A."/>
            <person name="Felder M."/>
            <person name="Petzold A."/>
            <person name="Szafranski K."/>
            <person name="Feuermann M."/>
            <person name="Pedruzzi I."/>
            <person name="Priebe S."/>
            <person name="Groth M."/>
            <person name="Winkler R."/>
            <person name="Li W."/>
            <person name="Kniemeyer O."/>
            <person name="Schroeckh V."/>
            <person name="Hertweck C."/>
            <person name="Hube B."/>
            <person name="White T.C."/>
            <person name="Platzer M."/>
            <person name="Guthke R."/>
            <person name="Heitman J."/>
            <person name="Woestemeyer J."/>
            <person name="Zipfel P.F."/>
            <person name="Monod M."/>
            <person name="Brakhage A.A."/>
        </authorList>
    </citation>
    <scope>NUCLEOTIDE SEQUENCE [LARGE SCALE GENOMIC DNA]</scope>
    <source>
        <strain evidence="3">HKI 0517</strain>
    </source>
</reference>
<keyword evidence="1" id="KW-1133">Transmembrane helix</keyword>
<organism evidence="2 3">
    <name type="scientific">Trichophyton verrucosum (strain HKI 0517)</name>
    <dbReference type="NCBI Taxonomy" id="663202"/>
    <lineage>
        <taxon>Eukaryota</taxon>
        <taxon>Fungi</taxon>
        <taxon>Dikarya</taxon>
        <taxon>Ascomycota</taxon>
        <taxon>Pezizomycotina</taxon>
        <taxon>Eurotiomycetes</taxon>
        <taxon>Eurotiomycetidae</taxon>
        <taxon>Onygenales</taxon>
        <taxon>Arthrodermataceae</taxon>
        <taxon>Trichophyton</taxon>
    </lineage>
</organism>
<dbReference type="EMBL" id="ACYE01000319">
    <property type="protein sequence ID" value="EFE39568.1"/>
    <property type="molecule type" value="Genomic_DNA"/>
</dbReference>
<feature type="transmembrane region" description="Helical" evidence="1">
    <location>
        <begin position="54"/>
        <end position="76"/>
    </location>
</feature>